<keyword evidence="4" id="KW-0507">mRNA processing</keyword>
<dbReference type="SUPFAM" id="SSF47938">
    <property type="entry name" value="Functional domain of the splicing factor Prp18"/>
    <property type="match status" value="1"/>
</dbReference>
<evidence type="ECO:0000256" key="6">
    <source>
        <dbReference type="ARBA" id="ARBA00023187"/>
    </source>
</evidence>
<evidence type="ECO:0000313" key="11">
    <source>
        <dbReference type="Proteomes" id="UP001501940"/>
    </source>
</evidence>
<evidence type="ECO:0000256" key="3">
    <source>
        <dbReference type="ARBA" id="ARBA00018242"/>
    </source>
</evidence>
<evidence type="ECO:0000259" key="9">
    <source>
        <dbReference type="SMART" id="SM00500"/>
    </source>
</evidence>
<keyword evidence="5" id="KW-0747">Spliceosome</keyword>
<dbReference type="Pfam" id="PF08799">
    <property type="entry name" value="PRP4"/>
    <property type="match status" value="1"/>
</dbReference>
<keyword evidence="7" id="KW-0539">Nucleus</keyword>
<dbReference type="GO" id="GO:0000350">
    <property type="term" value="P:generation of catalytic spliceosome for second transesterification step"/>
    <property type="evidence" value="ECO:0007669"/>
    <property type="project" value="TreeGrafter"/>
</dbReference>
<evidence type="ECO:0000313" key="10">
    <source>
        <dbReference type="Ensembl" id="ENSAOCP00000021622.2"/>
    </source>
</evidence>
<dbReference type="GO" id="GO:0071021">
    <property type="term" value="C:U2-type post-spliceosomal complex"/>
    <property type="evidence" value="ECO:0007669"/>
    <property type="project" value="TreeGrafter"/>
</dbReference>
<dbReference type="GO" id="GO:0016607">
    <property type="term" value="C:nuclear speck"/>
    <property type="evidence" value="ECO:0007669"/>
    <property type="project" value="UniProtKB-SubCell"/>
</dbReference>
<reference evidence="10" key="3">
    <citation type="submission" date="2025-09" db="UniProtKB">
        <authorList>
            <consortium name="Ensembl"/>
        </authorList>
    </citation>
    <scope>IDENTIFICATION</scope>
</reference>
<dbReference type="Ensembl" id="ENSAOCT00000010047.2">
    <property type="protein sequence ID" value="ENSAOCP00000021622.2"/>
    <property type="gene ID" value="ENSAOCG00000006572.2"/>
</dbReference>
<dbReference type="AlphaFoldDB" id="A0A3Q1C2X0"/>
<dbReference type="InterPro" id="IPR036285">
    <property type="entry name" value="PRP4-like_sf"/>
</dbReference>
<protein>
    <recommendedName>
        <fullName evidence="3">Pre-mRNA-splicing factor 18</fullName>
    </recommendedName>
    <alternativeName>
        <fullName evidence="8">PRP18 homolog</fullName>
    </alternativeName>
</protein>
<keyword evidence="11" id="KW-1185">Reference proteome</keyword>
<feature type="domain" description="Pre-mRNA processing factor 4 (PRP4)-like" evidence="9">
    <location>
        <begin position="82"/>
        <end position="132"/>
    </location>
</feature>
<dbReference type="GeneTree" id="ENSGT00390000015073"/>
<evidence type="ECO:0000256" key="4">
    <source>
        <dbReference type="ARBA" id="ARBA00022664"/>
    </source>
</evidence>
<evidence type="ECO:0000256" key="8">
    <source>
        <dbReference type="ARBA" id="ARBA00031388"/>
    </source>
</evidence>
<evidence type="ECO:0000256" key="2">
    <source>
        <dbReference type="ARBA" id="ARBA00008137"/>
    </source>
</evidence>
<evidence type="ECO:0000256" key="7">
    <source>
        <dbReference type="ARBA" id="ARBA00023242"/>
    </source>
</evidence>
<dbReference type="OMA" id="SFAQVRW"/>
<dbReference type="InterPro" id="IPR004098">
    <property type="entry name" value="Prp18"/>
</dbReference>
<dbReference type="FunFam" id="4.10.280.110:FF:000001">
    <property type="entry name" value="pre-mRNA-splicing factor 18 isoform X2"/>
    <property type="match status" value="1"/>
</dbReference>
<dbReference type="Pfam" id="PF02840">
    <property type="entry name" value="Prp18"/>
    <property type="match status" value="1"/>
</dbReference>
<evidence type="ECO:0000256" key="5">
    <source>
        <dbReference type="ARBA" id="ARBA00022728"/>
    </source>
</evidence>
<name>A0A3Q1C2X0_AMPOC</name>
<comment type="subcellular location">
    <subcellularLocation>
        <location evidence="1">Nucleus speckle</location>
    </subcellularLocation>
</comment>
<dbReference type="InterPro" id="IPR039979">
    <property type="entry name" value="PRPF18"/>
</dbReference>
<keyword evidence="6" id="KW-0508">mRNA splicing</keyword>
<reference evidence="10" key="2">
    <citation type="submission" date="2025-08" db="UniProtKB">
        <authorList>
            <consortium name="Ensembl"/>
        </authorList>
    </citation>
    <scope>IDENTIFICATION</scope>
</reference>
<dbReference type="PANTHER" id="PTHR13007:SF19">
    <property type="entry name" value="PRE-MRNA-SPLICING FACTOR 18"/>
    <property type="match status" value="1"/>
</dbReference>
<dbReference type="GO" id="GO:0046540">
    <property type="term" value="C:U4/U6 x U5 tri-snRNP complex"/>
    <property type="evidence" value="ECO:0007669"/>
    <property type="project" value="TreeGrafter"/>
</dbReference>
<sequence>MDILKAEIARKRKLLEEKQLVDDSKKYFKRADLARKEQEDYFRRCGYKEKKKLCPKKEDEPSTSANPVLELELTEEKLPMTLSRQEVIRRLRERGEPIRLFGESDYDAFQRLRKIEILTPEVNKGLRNDLKAAMDKIDQQYLNEIVGGTEPGELDTQHDLKVHEENTTIEELEALGKTLGTGDDDGDQDVIDKFLSFLLGVWAKDLNSREDHVKRSVQGKLASATHSQTESYLKIYQLTSKSQSQTSLSSSLHKLFQANDAYLQMAIGNAPWPIGVTMVGIHARTGREKIFSKHVAHVLNDETQRKYIQGLKRLMTICQKHFPTDPSKCVEYNAL</sequence>
<dbReference type="SUPFAM" id="SSF158230">
    <property type="entry name" value="PRP4-like"/>
    <property type="match status" value="1"/>
</dbReference>
<comment type="similarity">
    <text evidence="2">Belongs to the PRP18 family.</text>
</comment>
<dbReference type="Gene3D" id="4.10.280.110">
    <property type="entry name" value="Pre-mRNA processing factor 4 domain"/>
    <property type="match status" value="1"/>
</dbReference>
<evidence type="ECO:0000256" key="1">
    <source>
        <dbReference type="ARBA" id="ARBA00004324"/>
    </source>
</evidence>
<reference evidence="10 11" key="1">
    <citation type="submission" date="2022-01" db="EMBL/GenBank/DDBJ databases">
        <title>A chromosome-scale genome assembly of the false clownfish, Amphiprion ocellaris.</title>
        <authorList>
            <person name="Ryu T."/>
        </authorList>
    </citation>
    <scope>NUCLEOTIDE SEQUENCE [LARGE SCALE GENOMIC DNA]</scope>
</reference>
<proteinExistence type="inferred from homology"/>
<dbReference type="GO" id="GO:0005682">
    <property type="term" value="C:U5 snRNP"/>
    <property type="evidence" value="ECO:0007669"/>
    <property type="project" value="TreeGrafter"/>
</dbReference>
<dbReference type="InterPro" id="IPR014906">
    <property type="entry name" value="PRP4-like"/>
</dbReference>
<accession>A0A3Q1C2X0</accession>
<dbReference type="Proteomes" id="UP001501940">
    <property type="component" value="Chromosome 3"/>
</dbReference>
<organism evidence="10 11">
    <name type="scientific">Amphiprion ocellaris</name>
    <name type="common">Clown anemonefish</name>
    <dbReference type="NCBI Taxonomy" id="80972"/>
    <lineage>
        <taxon>Eukaryota</taxon>
        <taxon>Metazoa</taxon>
        <taxon>Chordata</taxon>
        <taxon>Craniata</taxon>
        <taxon>Vertebrata</taxon>
        <taxon>Euteleostomi</taxon>
        <taxon>Actinopterygii</taxon>
        <taxon>Neopterygii</taxon>
        <taxon>Teleostei</taxon>
        <taxon>Neoteleostei</taxon>
        <taxon>Acanthomorphata</taxon>
        <taxon>Ovalentaria</taxon>
        <taxon>Pomacentridae</taxon>
        <taxon>Amphiprion</taxon>
    </lineage>
</organism>
<dbReference type="FunFam" id="1.20.940.10:FF:000002">
    <property type="entry name" value="Pre-mRNA processing factor 18"/>
    <property type="match status" value="1"/>
</dbReference>
<dbReference type="PANTHER" id="PTHR13007">
    <property type="entry name" value="PRE-MRNA SPLICING FACTOR-RELATED"/>
    <property type="match status" value="1"/>
</dbReference>
<dbReference type="SMART" id="SM00500">
    <property type="entry name" value="SFM"/>
    <property type="match status" value="1"/>
</dbReference>
<dbReference type="Gene3D" id="1.20.940.10">
    <property type="entry name" value="Functional domain of the splicing factor Prp18"/>
    <property type="match status" value="1"/>
</dbReference>